<proteinExistence type="predicted"/>
<dbReference type="PANTHER" id="PTHR47926:SF452">
    <property type="entry name" value="PENTATRICOPEPTIDE REPEAT-CONTAINING PROTEIN"/>
    <property type="match status" value="1"/>
</dbReference>
<dbReference type="InterPro" id="IPR046848">
    <property type="entry name" value="E_motif"/>
</dbReference>
<feature type="repeat" description="PPR" evidence="2">
    <location>
        <begin position="623"/>
        <end position="653"/>
    </location>
</feature>
<dbReference type="PROSITE" id="PS51375">
    <property type="entry name" value="PPR"/>
    <property type="match status" value="9"/>
</dbReference>
<dbReference type="Pfam" id="PF13041">
    <property type="entry name" value="PPR_2"/>
    <property type="match status" value="5"/>
</dbReference>
<gene>
    <name evidence="4" type="primary">A05p035860.1_BraROA</name>
    <name evidence="4" type="ORF">IGI04_019778</name>
</gene>
<evidence type="ECO:0000256" key="1">
    <source>
        <dbReference type="ARBA" id="ARBA00022737"/>
    </source>
</evidence>
<feature type="repeat" description="PPR" evidence="2">
    <location>
        <begin position="180"/>
        <end position="214"/>
    </location>
</feature>
<feature type="repeat" description="PPR" evidence="2">
    <location>
        <begin position="1202"/>
        <end position="1236"/>
    </location>
</feature>
<dbReference type="Pfam" id="PF20431">
    <property type="entry name" value="E_motif"/>
    <property type="match status" value="3"/>
</dbReference>
<feature type="repeat" description="PPR" evidence="2">
    <location>
        <begin position="588"/>
        <end position="622"/>
    </location>
</feature>
<dbReference type="InterPro" id="IPR011990">
    <property type="entry name" value="TPR-like_helical_dom_sf"/>
</dbReference>
<evidence type="ECO:0000313" key="5">
    <source>
        <dbReference type="Proteomes" id="UP000823674"/>
    </source>
</evidence>
<feature type="repeat" description="PPR" evidence="2">
    <location>
        <begin position="1237"/>
        <end position="1267"/>
    </location>
</feature>
<comment type="caution">
    <text evidence="4">The sequence shown here is derived from an EMBL/GenBank/DDBJ whole genome shotgun (WGS) entry which is preliminary data.</text>
</comment>
<dbReference type="Proteomes" id="UP000823674">
    <property type="component" value="Chromosome A05"/>
</dbReference>
<evidence type="ECO:0000313" key="4">
    <source>
        <dbReference type="EMBL" id="KAG5397964.1"/>
    </source>
</evidence>
<dbReference type="InterPro" id="IPR046960">
    <property type="entry name" value="PPR_At4g14850-like_plant"/>
</dbReference>
<reference evidence="4 5" key="1">
    <citation type="submission" date="2021-03" db="EMBL/GenBank/DDBJ databases">
        <authorList>
            <person name="King G.J."/>
            <person name="Bancroft I."/>
            <person name="Baten A."/>
            <person name="Bloomfield J."/>
            <person name="Borpatragohain P."/>
            <person name="He Z."/>
            <person name="Irish N."/>
            <person name="Irwin J."/>
            <person name="Liu K."/>
            <person name="Mauleon R.P."/>
            <person name="Moore J."/>
            <person name="Morris R."/>
            <person name="Ostergaard L."/>
            <person name="Wang B."/>
            <person name="Wells R."/>
        </authorList>
    </citation>
    <scope>NUCLEOTIDE SEQUENCE [LARGE SCALE GENOMIC DNA]</scope>
    <source>
        <strain evidence="4">R-o-18</strain>
        <tissue evidence="4">Leaf</tissue>
    </source>
</reference>
<dbReference type="InterPro" id="IPR002885">
    <property type="entry name" value="PPR_rpt"/>
</dbReference>
<feature type="compositionally biased region" description="Pro residues" evidence="3">
    <location>
        <begin position="7"/>
        <end position="22"/>
    </location>
</feature>
<keyword evidence="5" id="KW-1185">Reference proteome</keyword>
<feature type="region of interest" description="Disordered" evidence="3">
    <location>
        <begin position="1"/>
        <end position="44"/>
    </location>
</feature>
<sequence>MAGSALPLPPPPPLSFHSPPPNQTRRSSTFAPPTNPTPQTPSIRSRLSRICQEGNPQLARQLFDAIPKPTTVLWNTIIIGLICNNLPHEALLFYSRMKKTAPFTKCDPYTYSSTLKACAETKNLKAGKAVHCHLIRCLQNSSRVVHNSLLNMYVSCLNHPPPGSEYDVVRKVFDSMRRKNVVAWNTLVSWYVKTERHAEACRQFGIMMRMEIKPSPVSFVNVFPAVASSRSVKRAKVFFGLMLKLGDEYVKDLFVVSSAISMYAELGDIEASRRVFDSCVERNIEVWNTMIGVYVQNEYLVESIDLFLEAIGSKEIVSDEVTFLLAASAVSALQQVELGRQFHGFVSKNFQELPVVIFNSLMVMYSRCGSVHESFAVFVSMRERDVVTWNTMISAFVQNGLDDEGLMLVYEMQKQGFKIDYITVTALLSAASNLRNKEIGKQTHGFLLRQGIQFEGMNSYLIDMYAKSGLIRISEKLFERSGYAERDQATWNSMMSGYTQNGHTEETFAVFRKMLEQNIKPNAITVASILPACSQIGSFDLGKQLHGFSIRQYLDQNVFVASALVDMYSKSGAIQYAENMFYQTKERNSVTYTTMILGYGQHGMGERAISLFRSMEESGVKPDAVTFVAVLSACSYSGLVDEGLKIFEEMSEVYNIQPSNEHYCCVTDMLGRVGRVDEAYEFVKGLGEEGNIAELWGSVLGACRVHGEIELAETVSEKLAKVDKGKNFSGYQVLLSNMYAEEQKWTSVDRLRRGMREKGLRKEVGRSGIEVAGNVNCFVSRDQEHPQSDEIYDVIEGLAKDMRGDSYLTTFPMVTPSLELEEEYEFKPNAITVASILPACSQIGSFDLGKQLHGFSIRQYLDQNVFVASALVDMYSKSGAIQYAENMFYQTKERNSVTYTTMILGYGQHGMGERAISLFRSMEESGVKPDAVTFVAVLSACSYSGLVDEGLKIFEEMSEVYNIQPSNEHYCCVTDMLGRVGRVDEAYEFVKGLGEEGNIAELWGSVLGACRVHGEIELAETVSEKLAKVDKGKNFSGYQVLLSNMYAEEQKWTSVDRLRRGMREKGLRKEVGRSGIEVAGNVNCFVSRDQEHPQSDEIYDVIEGLAKDMRGDSYLTTFPMVTPSLELEEEYEFKPNAITVASILPACSQIGSFDLGKQLHGFSIRQYLDQNVFVASALVDMYSKSGAIQYAENMFYQTKERNSVTYTTMILGYGQHGMGERAISLFRSMEESGVKPDAVTFVAVLSACSYSGLVDEGLKIFEEMSEVYNIQPSNEHYCCVTDMLGRVGRVDEAYEFVKGLGEEGNIAELWGSVLGACRVHGEIELAETVSEKLAKVDKGKNFSGYQVLLSNMYAEEQKWTSVDRLRRGMREKGLRKEVGRSGIEVAGNVNCFVSRDQEHPQSDEIYDVIEGLAKDMRGDSYLTTFPMVTPSLELEE</sequence>
<dbReference type="NCBIfam" id="TIGR00756">
    <property type="entry name" value="PPR"/>
    <property type="match status" value="6"/>
</dbReference>
<feature type="repeat" description="PPR" evidence="2">
    <location>
        <begin position="895"/>
        <end position="929"/>
    </location>
</feature>
<name>A0ABQ7MK83_BRACM</name>
<dbReference type="PANTHER" id="PTHR47926">
    <property type="entry name" value="PENTATRICOPEPTIDE REPEAT-CONTAINING PROTEIN"/>
    <property type="match status" value="1"/>
</dbReference>
<dbReference type="Pfam" id="PF01535">
    <property type="entry name" value="PPR"/>
    <property type="match status" value="3"/>
</dbReference>
<keyword evidence="1" id="KW-0677">Repeat</keyword>
<evidence type="ECO:0000256" key="3">
    <source>
        <dbReference type="SAM" id="MobiDB-lite"/>
    </source>
</evidence>
<organism evidence="4 5">
    <name type="scientific">Brassica rapa subsp. trilocularis</name>
    <dbReference type="NCBI Taxonomy" id="1813537"/>
    <lineage>
        <taxon>Eukaryota</taxon>
        <taxon>Viridiplantae</taxon>
        <taxon>Streptophyta</taxon>
        <taxon>Embryophyta</taxon>
        <taxon>Tracheophyta</taxon>
        <taxon>Spermatophyta</taxon>
        <taxon>Magnoliopsida</taxon>
        <taxon>eudicotyledons</taxon>
        <taxon>Gunneridae</taxon>
        <taxon>Pentapetalae</taxon>
        <taxon>rosids</taxon>
        <taxon>malvids</taxon>
        <taxon>Brassicales</taxon>
        <taxon>Brassicaceae</taxon>
        <taxon>Brassiceae</taxon>
        <taxon>Brassica</taxon>
    </lineage>
</organism>
<feature type="repeat" description="PPR" evidence="2">
    <location>
        <begin position="385"/>
        <end position="419"/>
    </location>
</feature>
<feature type="compositionally biased region" description="Polar residues" evidence="3">
    <location>
        <begin position="23"/>
        <end position="32"/>
    </location>
</feature>
<evidence type="ECO:0008006" key="6">
    <source>
        <dbReference type="Google" id="ProtNLM"/>
    </source>
</evidence>
<evidence type="ECO:0000256" key="2">
    <source>
        <dbReference type="PROSITE-ProRule" id="PRU00708"/>
    </source>
</evidence>
<feature type="repeat" description="PPR" evidence="2">
    <location>
        <begin position="487"/>
        <end position="521"/>
    </location>
</feature>
<dbReference type="Gene3D" id="1.25.40.10">
    <property type="entry name" value="Tetratricopeptide repeat domain"/>
    <property type="match status" value="10"/>
</dbReference>
<feature type="repeat" description="PPR" evidence="2">
    <location>
        <begin position="930"/>
        <end position="960"/>
    </location>
</feature>
<protein>
    <recommendedName>
        <fullName evidence="6">Pentacotripeptide-repeat region of PRORP domain-containing protein</fullName>
    </recommendedName>
</protein>
<accession>A0ABQ7MK83</accession>
<dbReference type="EMBL" id="JADBGQ010000005">
    <property type="protein sequence ID" value="KAG5397964.1"/>
    <property type="molecule type" value="Genomic_DNA"/>
</dbReference>